<feature type="region of interest" description="Disordered" evidence="1">
    <location>
        <begin position="1"/>
        <end position="99"/>
    </location>
</feature>
<feature type="compositionally biased region" description="Basic and acidic residues" evidence="1">
    <location>
        <begin position="136"/>
        <end position="151"/>
    </location>
</feature>
<evidence type="ECO:0000256" key="1">
    <source>
        <dbReference type="SAM" id="MobiDB-lite"/>
    </source>
</evidence>
<gene>
    <name evidence="2" type="ORF">PM001_LOCUS10996</name>
</gene>
<dbReference type="AlphaFoldDB" id="A0AAV1TU34"/>
<accession>A0AAV1TU34</accession>
<dbReference type="EMBL" id="CAKLBY020000092">
    <property type="protein sequence ID" value="CAK7925846.1"/>
    <property type="molecule type" value="Genomic_DNA"/>
</dbReference>
<comment type="caution">
    <text evidence="2">The sequence shown here is derived from an EMBL/GenBank/DDBJ whole genome shotgun (WGS) entry which is preliminary data.</text>
</comment>
<reference evidence="2" key="1">
    <citation type="submission" date="2024-01" db="EMBL/GenBank/DDBJ databases">
        <authorList>
            <person name="Webb A."/>
        </authorList>
    </citation>
    <scope>NUCLEOTIDE SEQUENCE</scope>
    <source>
        <strain evidence="2">Pm1</strain>
    </source>
</reference>
<feature type="region of interest" description="Disordered" evidence="1">
    <location>
        <begin position="118"/>
        <end position="174"/>
    </location>
</feature>
<protein>
    <submittedName>
        <fullName evidence="2">Uncharacterized protein</fullName>
    </submittedName>
</protein>
<dbReference type="Proteomes" id="UP001162060">
    <property type="component" value="Unassembled WGS sequence"/>
</dbReference>
<feature type="compositionally biased region" description="Polar residues" evidence="1">
    <location>
        <begin position="82"/>
        <end position="99"/>
    </location>
</feature>
<organism evidence="2 3">
    <name type="scientific">Peronospora matthiolae</name>
    <dbReference type="NCBI Taxonomy" id="2874970"/>
    <lineage>
        <taxon>Eukaryota</taxon>
        <taxon>Sar</taxon>
        <taxon>Stramenopiles</taxon>
        <taxon>Oomycota</taxon>
        <taxon>Peronosporomycetes</taxon>
        <taxon>Peronosporales</taxon>
        <taxon>Peronosporaceae</taxon>
        <taxon>Peronospora</taxon>
    </lineage>
</organism>
<name>A0AAV1TU34_9STRA</name>
<feature type="compositionally biased region" description="Basic and acidic residues" evidence="1">
    <location>
        <begin position="28"/>
        <end position="38"/>
    </location>
</feature>
<evidence type="ECO:0000313" key="2">
    <source>
        <dbReference type="EMBL" id="CAK7925846.1"/>
    </source>
</evidence>
<proteinExistence type="predicted"/>
<sequence>MSQRIKSEEGHLSQRIKSEEGHLSQGRESTDHNVKEEYTGSSRYASAESDMDSDESFGMQRMLLGPTGAAMLKNRLDPANNGIRSTQIPASQNANTVEPSQLQTCLKAAMDKFIRDREEQGDNYPIVPDVEMESVDSYRDRPGEHESDRRGPYNLRRPQVATAGTAPTGGFSAQKIRLSAMADLKEFSGRDQDEERAKG</sequence>
<feature type="compositionally biased region" description="Basic and acidic residues" evidence="1">
    <location>
        <begin position="1"/>
        <end position="22"/>
    </location>
</feature>
<evidence type="ECO:0000313" key="3">
    <source>
        <dbReference type="Proteomes" id="UP001162060"/>
    </source>
</evidence>